<dbReference type="Gene3D" id="2.40.160.10">
    <property type="entry name" value="Porin"/>
    <property type="match status" value="1"/>
</dbReference>
<dbReference type="Proteomes" id="UP000291286">
    <property type="component" value="Unassembled WGS sequence"/>
</dbReference>
<dbReference type="EMBL" id="SHMB01000007">
    <property type="protein sequence ID" value="TAA26485.1"/>
    <property type="molecule type" value="Genomic_DNA"/>
</dbReference>
<dbReference type="SUPFAM" id="SSF56935">
    <property type="entry name" value="Porins"/>
    <property type="match status" value="1"/>
</dbReference>
<comment type="caution">
    <text evidence="1">The sequence shown here is derived from an EMBL/GenBank/DDBJ whole genome shotgun (WGS) entry which is preliminary data.</text>
</comment>
<reference evidence="1 2" key="1">
    <citation type="submission" date="2019-02" db="EMBL/GenBank/DDBJ databases">
        <title>WGS of Pseudoxanthomonas species novum from clinical isolates.</title>
        <authorList>
            <person name="Bernier A.-M."/>
            <person name="Bernard K."/>
            <person name="Vachon A."/>
        </authorList>
    </citation>
    <scope>NUCLEOTIDE SEQUENCE [LARGE SCALE GENOMIC DNA]</scope>
    <source>
        <strain evidence="1 2">NML171202</strain>
    </source>
</reference>
<evidence type="ECO:0000313" key="1">
    <source>
        <dbReference type="EMBL" id="TAA26485.1"/>
    </source>
</evidence>
<name>A0A4Q8LD52_9GAMM</name>
<evidence type="ECO:0000313" key="2">
    <source>
        <dbReference type="Proteomes" id="UP000291286"/>
    </source>
</evidence>
<sequence>MTAGDWKIDVGGYINAYYTSVSCGSQTVGGLALAGRALGCGGESSRTTIGNGLLPNALVTKFSTEQEGYQLGGTIGIMAHTATDSAIDANSGVDVRQAFFTIGNDRIGSFKLGRDYGVFGSNAILSDMTLMGVGAPVQATQRGRVSLGHIGAGYTYLGNYGQIAWTSPAAGGFSATVAVVSPVGNNGAYEAKSVPQVQAQLLWKNDNFRAWVGAKTQRFYNRLDEDDQFTMRGFEAGAAVTAGRFGGLVNVQTGTGLGILADGDQQDTKSTNWLAQGTFGLTDKVKLGANYGISRNRDQTPGTGGLKSNANATLGVYWQLTKAVTLALEGGRTRSEAFDGTTVDMNGGSVGGIIFF</sequence>
<dbReference type="PROSITE" id="PS51257">
    <property type="entry name" value="PROKAR_LIPOPROTEIN"/>
    <property type="match status" value="1"/>
</dbReference>
<dbReference type="InterPro" id="IPR023614">
    <property type="entry name" value="Porin_dom_sf"/>
</dbReference>
<organism evidence="1 2">
    <name type="scientific">Pseudoxanthomonas winnipegensis</name>
    <dbReference type="NCBI Taxonomy" id="2480810"/>
    <lineage>
        <taxon>Bacteria</taxon>
        <taxon>Pseudomonadati</taxon>
        <taxon>Pseudomonadota</taxon>
        <taxon>Gammaproteobacteria</taxon>
        <taxon>Lysobacterales</taxon>
        <taxon>Lysobacteraceae</taxon>
        <taxon>Pseudoxanthomonas</taxon>
    </lineage>
</organism>
<gene>
    <name evidence="1" type="ORF">EA661_15810</name>
</gene>
<dbReference type="AlphaFoldDB" id="A0A4Q8LD52"/>
<protein>
    <submittedName>
        <fullName evidence="1">Porin</fullName>
    </submittedName>
</protein>
<accession>A0A4Q8LD52</accession>
<proteinExistence type="predicted"/>